<dbReference type="HOGENOM" id="CLU_045647_5_4_2"/>
<dbReference type="InterPro" id="IPR036388">
    <property type="entry name" value="WH-like_DNA-bd_sf"/>
</dbReference>
<dbReference type="KEGG" id="afg:AFULGI_00018320"/>
<name>A0A075WFN8_ARCFL</name>
<dbReference type="RefSeq" id="WP_048095956.1">
    <property type="nucleotide sequence ID" value="NZ_CP006577.1"/>
</dbReference>
<accession>A0A075WFN8</accession>
<dbReference type="GO" id="GO:0051304">
    <property type="term" value="P:chromosome separation"/>
    <property type="evidence" value="ECO:0007669"/>
    <property type="project" value="InterPro"/>
</dbReference>
<evidence type="ECO:0000256" key="3">
    <source>
        <dbReference type="ARBA" id="ARBA00022829"/>
    </source>
</evidence>
<evidence type="ECO:0000256" key="4">
    <source>
        <dbReference type="ARBA" id="ARBA00023306"/>
    </source>
</evidence>
<dbReference type="PIRSF" id="PIRSF019345">
    <property type="entry name" value="ScpB"/>
    <property type="match status" value="1"/>
</dbReference>
<keyword evidence="1" id="KW-0963">Cytoplasm</keyword>
<keyword evidence="2" id="KW-0132">Cell division</keyword>
<evidence type="ECO:0000313" key="5">
    <source>
        <dbReference type="EMBL" id="AIG98587.1"/>
    </source>
</evidence>
<dbReference type="PANTHER" id="PTHR34298:SF2">
    <property type="entry name" value="SEGREGATION AND CONDENSATION PROTEIN B"/>
    <property type="match status" value="1"/>
</dbReference>
<proteinExistence type="predicted"/>
<keyword evidence="4" id="KW-0131">Cell cycle</keyword>
<dbReference type="GeneID" id="24795326"/>
<dbReference type="GO" id="GO:0051301">
    <property type="term" value="P:cell division"/>
    <property type="evidence" value="ECO:0007669"/>
    <property type="project" value="UniProtKB-KW"/>
</dbReference>
<dbReference type="EMBL" id="CP006577">
    <property type="protein sequence ID" value="AIG98587.1"/>
    <property type="molecule type" value="Genomic_DNA"/>
</dbReference>
<evidence type="ECO:0000313" key="6">
    <source>
        <dbReference type="Proteomes" id="UP000028501"/>
    </source>
</evidence>
<dbReference type="InterPro" id="IPR036390">
    <property type="entry name" value="WH_DNA-bd_sf"/>
</dbReference>
<evidence type="ECO:0000256" key="1">
    <source>
        <dbReference type="ARBA" id="ARBA00022490"/>
    </source>
</evidence>
<keyword evidence="3" id="KW-0159">Chromosome partition</keyword>
<dbReference type="NCBIfam" id="TIGR00281">
    <property type="entry name" value="SMC-Scp complex subunit ScpB"/>
    <property type="match status" value="1"/>
</dbReference>
<dbReference type="SUPFAM" id="SSF46785">
    <property type="entry name" value="Winged helix' DNA-binding domain"/>
    <property type="match status" value="2"/>
</dbReference>
<dbReference type="PANTHER" id="PTHR34298">
    <property type="entry name" value="SEGREGATION AND CONDENSATION PROTEIN B"/>
    <property type="match status" value="1"/>
</dbReference>
<dbReference type="InterPro" id="IPR005234">
    <property type="entry name" value="ScpB_csome_segregation"/>
</dbReference>
<evidence type="ECO:0000256" key="2">
    <source>
        <dbReference type="ARBA" id="ARBA00022618"/>
    </source>
</evidence>
<sequence length="166" mass="19015">MELKKIVEAILFSSSEPVDARELRKITGKDKIEILNAIGELIKDYESRDTSIEIIKVGEKYLMRVKPQYAEYVERYTVREFDRGTLRTLAVIALKQPITLAKVAKIRGNKCYEHVKKLQERGLVKAEKKGRSTILTTTEEFATYFGLDSAEPEKIKEALKGYLEAE</sequence>
<reference evidence="5 6" key="1">
    <citation type="submission" date="2013-07" db="EMBL/GenBank/DDBJ databases">
        <title>Genome of Archaeoglobus fulgidus.</title>
        <authorList>
            <person name="Fiebig A."/>
            <person name="Birkeland N.-K."/>
        </authorList>
    </citation>
    <scope>NUCLEOTIDE SEQUENCE [LARGE SCALE GENOMIC DNA]</scope>
    <source>
        <strain evidence="5 6">DSM 8774</strain>
    </source>
</reference>
<dbReference type="Gene3D" id="1.10.10.10">
    <property type="entry name" value="Winged helix-like DNA-binding domain superfamily/Winged helix DNA-binding domain"/>
    <property type="match status" value="2"/>
</dbReference>
<organism evidence="5 6">
    <name type="scientific">Archaeoglobus fulgidus DSM 8774</name>
    <dbReference type="NCBI Taxonomy" id="1344584"/>
    <lineage>
        <taxon>Archaea</taxon>
        <taxon>Methanobacteriati</taxon>
        <taxon>Methanobacteriota</taxon>
        <taxon>Archaeoglobi</taxon>
        <taxon>Archaeoglobales</taxon>
        <taxon>Archaeoglobaceae</taxon>
        <taxon>Archaeoglobus</taxon>
    </lineage>
</organism>
<dbReference type="Proteomes" id="UP000028501">
    <property type="component" value="Chromosome"/>
</dbReference>
<protein>
    <submittedName>
        <fullName evidence="5">Segregation and condensation protein B</fullName>
    </submittedName>
</protein>
<gene>
    <name evidence="5" type="ORF">AFULGI_00018320</name>
</gene>
<dbReference type="AlphaFoldDB" id="A0A075WFN8"/>
<dbReference type="Pfam" id="PF04079">
    <property type="entry name" value="SMC_ScpB"/>
    <property type="match status" value="1"/>
</dbReference>